<dbReference type="InterPro" id="IPR005761">
    <property type="entry name" value="UDP-N-AcMur-Glu-dNH2Pim_ligase"/>
</dbReference>
<keyword evidence="5 17" id="KW-0547">Nucleotide-binding</keyword>
<dbReference type="GO" id="GO:0009252">
    <property type="term" value="P:peptidoglycan biosynthetic process"/>
    <property type="evidence" value="ECO:0007669"/>
    <property type="project" value="UniProtKB-UniRule"/>
</dbReference>
<dbReference type="Proteomes" id="UP000250369">
    <property type="component" value="Unassembled WGS sequence"/>
</dbReference>
<dbReference type="GO" id="GO:0008360">
    <property type="term" value="P:regulation of cell shape"/>
    <property type="evidence" value="ECO:0007669"/>
    <property type="project" value="UniProtKB-KW"/>
</dbReference>
<dbReference type="OrthoDB" id="9800958at2"/>
<reference evidence="21 22" key="1">
    <citation type="journal article" date="2009" name="Int. J. Syst. Evol. Microbiol.">
        <title>Paenibacillus contaminans sp. nov., isolated from a contaminated laboratory plate.</title>
        <authorList>
            <person name="Chou J.H."/>
            <person name="Lee J.H."/>
            <person name="Lin M.C."/>
            <person name="Chang P.S."/>
            <person name="Arun A.B."/>
            <person name="Young C.C."/>
            <person name="Chen W.M."/>
        </authorList>
    </citation>
    <scope>NUCLEOTIDE SEQUENCE [LARGE SCALE GENOMIC DNA]</scope>
    <source>
        <strain evidence="21 22">CKOBP-6</strain>
    </source>
</reference>
<keyword evidence="7 17" id="KW-0133">Cell shape</keyword>
<evidence type="ECO:0000256" key="13">
    <source>
        <dbReference type="ARBA" id="ARBA00072883"/>
    </source>
</evidence>
<dbReference type="FunFam" id="3.90.190.20:FF:000006">
    <property type="entry name" value="UDP-N-acetylmuramoyl-L-alanyl-D-glutamate--2,6-diaminopimelate ligase"/>
    <property type="match status" value="1"/>
</dbReference>
<feature type="domain" description="Mur ligase C-terminal" evidence="19">
    <location>
        <begin position="340"/>
        <end position="470"/>
    </location>
</feature>
<evidence type="ECO:0000256" key="9">
    <source>
        <dbReference type="ARBA" id="ARBA00023316"/>
    </source>
</evidence>
<evidence type="ECO:0000256" key="8">
    <source>
        <dbReference type="ARBA" id="ARBA00022984"/>
    </source>
</evidence>
<dbReference type="NCBIfam" id="NF001126">
    <property type="entry name" value="PRK00139.1-4"/>
    <property type="match status" value="1"/>
</dbReference>
<evidence type="ECO:0000313" key="21">
    <source>
        <dbReference type="EMBL" id="RAV19804.1"/>
    </source>
</evidence>
<dbReference type="HAMAP" id="MF_00208">
    <property type="entry name" value="MurE"/>
    <property type="match status" value="1"/>
</dbReference>
<comment type="pathway">
    <text evidence="1 17 18">Cell wall biogenesis; peptidoglycan biosynthesis.</text>
</comment>
<dbReference type="GO" id="GO:0005737">
    <property type="term" value="C:cytoplasm"/>
    <property type="evidence" value="ECO:0007669"/>
    <property type="project" value="UniProtKB-SubCell"/>
</dbReference>
<evidence type="ECO:0000256" key="4">
    <source>
        <dbReference type="ARBA" id="ARBA00022598"/>
    </source>
</evidence>
<dbReference type="GO" id="GO:0071555">
    <property type="term" value="P:cell wall organization"/>
    <property type="evidence" value="ECO:0007669"/>
    <property type="project" value="UniProtKB-KW"/>
</dbReference>
<keyword evidence="6 17" id="KW-0067">ATP-binding</keyword>
<organism evidence="21 22">
    <name type="scientific">Paenibacillus contaminans</name>
    <dbReference type="NCBI Taxonomy" id="450362"/>
    <lineage>
        <taxon>Bacteria</taxon>
        <taxon>Bacillati</taxon>
        <taxon>Bacillota</taxon>
        <taxon>Bacilli</taxon>
        <taxon>Bacillales</taxon>
        <taxon>Paenibacillaceae</taxon>
        <taxon>Paenibacillus</taxon>
    </lineage>
</organism>
<comment type="cofactor">
    <cofactor evidence="17">
        <name>Mg(2+)</name>
        <dbReference type="ChEBI" id="CHEBI:18420"/>
    </cofactor>
</comment>
<accession>A0A329MJ28</accession>
<dbReference type="Gene3D" id="3.40.1390.10">
    <property type="entry name" value="MurE/MurF, N-terminal domain"/>
    <property type="match status" value="1"/>
</dbReference>
<feature type="short sequence motif" description="Meso-diaminopimelate recognition motif" evidence="17">
    <location>
        <begin position="413"/>
        <end position="416"/>
    </location>
</feature>
<evidence type="ECO:0000256" key="14">
    <source>
        <dbReference type="ARBA" id="ARBA00075482"/>
    </source>
</evidence>
<dbReference type="GO" id="GO:0008765">
    <property type="term" value="F:UDP-N-acetylmuramoylalanyl-D-glutamate-2,6-diaminopimelate ligase activity"/>
    <property type="evidence" value="ECO:0007669"/>
    <property type="project" value="UniProtKB-UniRule"/>
</dbReference>
<evidence type="ECO:0000256" key="15">
    <source>
        <dbReference type="ARBA" id="ARBA00076158"/>
    </source>
</evidence>
<keyword evidence="4 17" id="KW-0436">Ligase</keyword>
<evidence type="ECO:0000256" key="12">
    <source>
        <dbReference type="ARBA" id="ARBA00066633"/>
    </source>
</evidence>
<keyword evidence="3 17" id="KW-0963">Cytoplasm</keyword>
<feature type="binding site" evidence="17">
    <location>
        <position position="389"/>
    </location>
    <ligand>
        <name>meso-2,6-diaminopimelate</name>
        <dbReference type="ChEBI" id="CHEBI:57791"/>
    </ligand>
</feature>
<dbReference type="RefSeq" id="WP_113032234.1">
    <property type="nucleotide sequence ID" value="NZ_QMFB01000010.1"/>
</dbReference>
<dbReference type="InterPro" id="IPR036615">
    <property type="entry name" value="Mur_ligase_C_dom_sf"/>
</dbReference>
<dbReference type="InterPro" id="IPR036565">
    <property type="entry name" value="Mur-like_cat_sf"/>
</dbReference>
<keyword evidence="9 17" id="KW-0961">Cell wall biogenesis/degradation</keyword>
<evidence type="ECO:0000256" key="7">
    <source>
        <dbReference type="ARBA" id="ARBA00022960"/>
    </source>
</evidence>
<dbReference type="PANTHER" id="PTHR23135:SF4">
    <property type="entry name" value="UDP-N-ACETYLMURAMOYL-L-ALANYL-D-GLUTAMATE--2,6-DIAMINOPIMELATE LIGASE MURE HOMOLOG, CHLOROPLASTIC"/>
    <property type="match status" value="1"/>
</dbReference>
<evidence type="ECO:0000256" key="5">
    <source>
        <dbReference type="ARBA" id="ARBA00022741"/>
    </source>
</evidence>
<dbReference type="AlphaFoldDB" id="A0A329MJ28"/>
<evidence type="ECO:0000256" key="17">
    <source>
        <dbReference type="HAMAP-Rule" id="MF_00208"/>
    </source>
</evidence>
<dbReference type="UniPathway" id="UPA00219"/>
<feature type="binding site" evidence="17">
    <location>
        <position position="189"/>
    </location>
    <ligand>
        <name>UDP-N-acetyl-alpha-D-muramoyl-L-alanyl-D-glutamate</name>
        <dbReference type="ChEBI" id="CHEBI:83900"/>
    </ligand>
</feature>
<evidence type="ECO:0000256" key="2">
    <source>
        <dbReference type="ARBA" id="ARBA00005898"/>
    </source>
</evidence>
<evidence type="ECO:0000256" key="11">
    <source>
        <dbReference type="ARBA" id="ARBA00056782"/>
    </source>
</evidence>
<dbReference type="GO" id="GO:0000287">
    <property type="term" value="F:magnesium ion binding"/>
    <property type="evidence" value="ECO:0007669"/>
    <property type="project" value="UniProtKB-UniRule"/>
</dbReference>
<dbReference type="InterPro" id="IPR018109">
    <property type="entry name" value="Folylpolyglutamate_synth_CS"/>
</dbReference>
<evidence type="ECO:0000259" key="20">
    <source>
        <dbReference type="Pfam" id="PF08245"/>
    </source>
</evidence>
<keyword evidence="8 17" id="KW-0573">Peptidoglycan synthesis</keyword>
<keyword evidence="17" id="KW-0460">Magnesium</keyword>
<feature type="binding site" evidence="17">
    <location>
        <position position="472"/>
    </location>
    <ligand>
        <name>meso-2,6-diaminopimelate</name>
        <dbReference type="ChEBI" id="CHEBI:57791"/>
    </ligand>
</feature>
<comment type="catalytic activity">
    <reaction evidence="10 17">
        <text>UDP-N-acetyl-alpha-D-muramoyl-L-alanyl-D-glutamate + meso-2,6-diaminopimelate + ATP = UDP-N-acetyl-alpha-D-muramoyl-L-alanyl-gamma-D-glutamyl-meso-2,6-diaminopimelate + ADP + phosphate + H(+)</text>
        <dbReference type="Rhea" id="RHEA:23676"/>
        <dbReference type="ChEBI" id="CHEBI:15378"/>
        <dbReference type="ChEBI" id="CHEBI:30616"/>
        <dbReference type="ChEBI" id="CHEBI:43474"/>
        <dbReference type="ChEBI" id="CHEBI:57791"/>
        <dbReference type="ChEBI" id="CHEBI:83900"/>
        <dbReference type="ChEBI" id="CHEBI:83905"/>
        <dbReference type="ChEBI" id="CHEBI:456216"/>
        <dbReference type="EC" id="6.3.2.13"/>
    </reaction>
</comment>
<evidence type="ECO:0000313" key="22">
    <source>
        <dbReference type="Proteomes" id="UP000250369"/>
    </source>
</evidence>
<name>A0A329MJ28_9BACL</name>
<protein>
    <recommendedName>
        <fullName evidence="13 17">UDP-N-acetylmuramoyl-L-alanyl-D-glutamate--2,6-diaminopimelate ligase</fullName>
        <ecNumber evidence="12 17">6.3.2.13</ecNumber>
    </recommendedName>
    <alternativeName>
        <fullName evidence="14 17">Meso-A2pm-adding enzyme</fullName>
    </alternativeName>
    <alternativeName>
        <fullName evidence="15 17">Meso-diaminopimelate-adding enzyme</fullName>
    </alternativeName>
    <alternativeName>
        <fullName evidence="16 17">UDP-MurNAc-L-Ala-D-Glu:meso-diaminopimelate ligase</fullName>
    </alternativeName>
    <alternativeName>
        <fullName evidence="17">UDP-MurNAc-tripeptide synthetase</fullName>
    </alternativeName>
    <alternativeName>
        <fullName evidence="17">UDP-N-acetylmuramyl-tripeptide synthetase</fullName>
    </alternativeName>
</protein>
<comment type="subcellular location">
    <subcellularLocation>
        <location evidence="17 18">Cytoplasm</location>
    </subcellularLocation>
</comment>
<dbReference type="EMBL" id="QMFB01000010">
    <property type="protein sequence ID" value="RAV19804.1"/>
    <property type="molecule type" value="Genomic_DNA"/>
</dbReference>
<dbReference type="SUPFAM" id="SSF53244">
    <property type="entry name" value="MurD-like peptide ligases, peptide-binding domain"/>
    <property type="match status" value="1"/>
</dbReference>
<comment type="similarity">
    <text evidence="2 17">Belongs to the MurCDEF family. MurE subfamily.</text>
</comment>
<feature type="binding site" evidence="17">
    <location>
        <begin position="413"/>
        <end position="416"/>
    </location>
    <ligand>
        <name>meso-2,6-diaminopimelate</name>
        <dbReference type="ChEBI" id="CHEBI:57791"/>
    </ligand>
</feature>
<dbReference type="InterPro" id="IPR013221">
    <property type="entry name" value="Mur_ligase_cen"/>
</dbReference>
<dbReference type="Gene3D" id="3.90.190.20">
    <property type="entry name" value="Mur ligase, C-terminal domain"/>
    <property type="match status" value="1"/>
</dbReference>
<dbReference type="Pfam" id="PF08245">
    <property type="entry name" value="Mur_ligase_M"/>
    <property type="match status" value="1"/>
</dbReference>
<proteinExistence type="inferred from homology"/>
<dbReference type="Gene3D" id="3.40.1190.10">
    <property type="entry name" value="Mur-like, catalytic domain"/>
    <property type="match status" value="1"/>
</dbReference>
<dbReference type="SUPFAM" id="SSF63418">
    <property type="entry name" value="MurE/MurF N-terminal domain"/>
    <property type="match status" value="1"/>
</dbReference>
<evidence type="ECO:0000256" key="1">
    <source>
        <dbReference type="ARBA" id="ARBA00004752"/>
    </source>
</evidence>
<evidence type="ECO:0000259" key="19">
    <source>
        <dbReference type="Pfam" id="PF02875"/>
    </source>
</evidence>
<evidence type="ECO:0000256" key="6">
    <source>
        <dbReference type="ARBA" id="ARBA00022840"/>
    </source>
</evidence>
<comment type="PTM">
    <text evidence="17">Carboxylation is probably crucial for Mg(2+) binding and, consequently, for the gamma-phosphate positioning of ATP.</text>
</comment>
<keyword evidence="17 18" id="KW-0131">Cell cycle</keyword>
<dbReference type="PANTHER" id="PTHR23135">
    <property type="entry name" value="MUR LIGASE FAMILY MEMBER"/>
    <property type="match status" value="1"/>
</dbReference>
<feature type="domain" description="Mur ligase central" evidence="20">
    <location>
        <begin position="110"/>
        <end position="318"/>
    </location>
</feature>
<sequence length="499" mass="54701">MKLNEAAALLPVKRLIGDGTIEITGLKIDSHLVQAGDLYLCAPTPPNLKFKDRHQFAGDAVANGAAALLCERELDLNVPMLIVPDVRYAMAVIANQLYGYPSRELQVIGVTGTNGKTTTAHLIEHIVREQGFRTGLMGSLGLKIGGETSEYEGNTPESPELQRNFRRMIDAKTDYCVMEVSSHGLQLGRVLGTRFRTAVFTNLTQDHLDFHVTMDGYREAKGLFFSRLGNEFSPDPKERKYAVLNADDPASVYFASVTPAQVITYGIAGDADVRADNIRMSARGMTFRVSSFAGVADMSLKLVGNFNVYNALAAIAAALVEGIPLEHIRRSLETMPVVDGRMETIDEGQPFLVAVDYAHTPDGVENALSTIKAFAEARIITVFGCGGDRDKTKRPIMGSIAARYSDYVFVTSDNPRTEDPEAILLDIEKGLQETDYPADRYELLADRREAIKKAIEMASPGDVVLIAGKGHETYQIIGGVSHHFDDREEAREAIRGRNE</sequence>
<dbReference type="NCBIfam" id="NF001124">
    <property type="entry name" value="PRK00139.1-2"/>
    <property type="match status" value="1"/>
</dbReference>
<dbReference type="InterPro" id="IPR035911">
    <property type="entry name" value="MurE/MurF_N"/>
</dbReference>
<feature type="binding site" evidence="17">
    <location>
        <position position="30"/>
    </location>
    <ligand>
        <name>UDP-N-acetyl-alpha-D-muramoyl-L-alanyl-D-glutamate</name>
        <dbReference type="ChEBI" id="CHEBI:83900"/>
    </ligand>
</feature>
<evidence type="ECO:0000256" key="16">
    <source>
        <dbReference type="ARBA" id="ARBA00081560"/>
    </source>
</evidence>
<feature type="modified residue" description="N6-carboxylysine" evidence="17">
    <location>
        <position position="221"/>
    </location>
</feature>
<keyword evidence="17 18" id="KW-0132">Cell division</keyword>
<feature type="binding site" evidence="17">
    <location>
        <begin position="112"/>
        <end position="118"/>
    </location>
    <ligand>
        <name>ATP</name>
        <dbReference type="ChEBI" id="CHEBI:30616"/>
    </ligand>
</feature>
<dbReference type="GO" id="GO:0051301">
    <property type="term" value="P:cell division"/>
    <property type="evidence" value="ECO:0007669"/>
    <property type="project" value="UniProtKB-KW"/>
</dbReference>
<dbReference type="PROSITE" id="PS01011">
    <property type="entry name" value="FOLYLPOLYGLU_SYNT_1"/>
    <property type="match status" value="1"/>
</dbReference>
<evidence type="ECO:0000256" key="3">
    <source>
        <dbReference type="ARBA" id="ARBA00022490"/>
    </source>
</evidence>
<feature type="binding site" evidence="17">
    <location>
        <position position="181"/>
    </location>
    <ligand>
        <name>UDP-N-acetyl-alpha-D-muramoyl-L-alanyl-D-glutamate</name>
        <dbReference type="ChEBI" id="CHEBI:83900"/>
    </ligand>
</feature>
<feature type="binding site" evidence="17">
    <location>
        <position position="468"/>
    </location>
    <ligand>
        <name>meso-2,6-diaminopimelate</name>
        <dbReference type="ChEBI" id="CHEBI:57791"/>
    </ligand>
</feature>
<dbReference type="InterPro" id="IPR004101">
    <property type="entry name" value="Mur_ligase_C"/>
</dbReference>
<dbReference type="NCBIfam" id="TIGR01085">
    <property type="entry name" value="murE"/>
    <property type="match status" value="1"/>
</dbReference>
<evidence type="ECO:0000256" key="18">
    <source>
        <dbReference type="RuleBase" id="RU004135"/>
    </source>
</evidence>
<comment type="caution">
    <text evidence="17">Lacks conserved residue(s) required for the propagation of feature annotation.</text>
</comment>
<gene>
    <name evidence="17" type="primary">murE</name>
    <name evidence="21" type="ORF">DQG23_17840</name>
</gene>
<comment type="caution">
    <text evidence="21">The sequence shown here is derived from an EMBL/GenBank/DDBJ whole genome shotgun (WGS) entry which is preliminary data.</text>
</comment>
<comment type="function">
    <text evidence="11 17">Catalyzes the addition of meso-diaminopimelic acid to the nucleotide precursor UDP-N-acetylmuramoyl-L-alanyl-D-glutamate (UMAG) in the biosynthesis of bacterial cell-wall peptidoglycan.</text>
</comment>
<keyword evidence="22" id="KW-1185">Reference proteome</keyword>
<dbReference type="SUPFAM" id="SSF53623">
    <property type="entry name" value="MurD-like peptide ligases, catalytic domain"/>
    <property type="match status" value="1"/>
</dbReference>
<dbReference type="EC" id="6.3.2.13" evidence="12 17"/>
<dbReference type="Pfam" id="PF02875">
    <property type="entry name" value="Mur_ligase_C"/>
    <property type="match status" value="1"/>
</dbReference>
<evidence type="ECO:0000256" key="10">
    <source>
        <dbReference type="ARBA" id="ARBA00050251"/>
    </source>
</evidence>
<dbReference type="GO" id="GO:0005524">
    <property type="term" value="F:ATP binding"/>
    <property type="evidence" value="ECO:0007669"/>
    <property type="project" value="UniProtKB-UniRule"/>
</dbReference>
<dbReference type="GO" id="GO:0004326">
    <property type="term" value="F:tetrahydrofolylpolyglutamate synthase activity"/>
    <property type="evidence" value="ECO:0007669"/>
    <property type="project" value="InterPro"/>
</dbReference>